<feature type="region of interest" description="Disordered" evidence="1">
    <location>
        <begin position="1386"/>
        <end position="1427"/>
    </location>
</feature>
<evidence type="ECO:0000256" key="2">
    <source>
        <dbReference type="SAM" id="Phobius"/>
    </source>
</evidence>
<keyword evidence="2" id="KW-1133">Transmembrane helix</keyword>
<dbReference type="Gene3D" id="3.80.10.10">
    <property type="entry name" value="Ribonuclease Inhibitor"/>
    <property type="match status" value="1"/>
</dbReference>
<evidence type="ECO:0000256" key="1">
    <source>
        <dbReference type="SAM" id="MobiDB-lite"/>
    </source>
</evidence>
<feature type="region of interest" description="Disordered" evidence="1">
    <location>
        <begin position="1135"/>
        <end position="1162"/>
    </location>
</feature>
<feature type="compositionally biased region" description="Basic and acidic residues" evidence="1">
    <location>
        <begin position="827"/>
        <end position="836"/>
    </location>
</feature>
<accession>A0A1X6NG81</accession>
<dbReference type="STRING" id="670580.A0A1X6NG81"/>
<feature type="region of interest" description="Disordered" evidence="1">
    <location>
        <begin position="1467"/>
        <end position="1502"/>
    </location>
</feature>
<name>A0A1X6NG81_9APHY</name>
<feature type="region of interest" description="Disordered" evidence="1">
    <location>
        <begin position="822"/>
        <end position="852"/>
    </location>
</feature>
<proteinExistence type="predicted"/>
<dbReference type="Gene3D" id="1.10.510.10">
    <property type="entry name" value="Transferase(Phosphotransferase) domain 1"/>
    <property type="match status" value="1"/>
</dbReference>
<dbReference type="PANTHER" id="PTHR13318">
    <property type="entry name" value="PARTNER OF PAIRED, ISOFORM B-RELATED"/>
    <property type="match status" value="1"/>
</dbReference>
<feature type="transmembrane region" description="Helical" evidence="2">
    <location>
        <begin position="104"/>
        <end position="120"/>
    </location>
</feature>
<gene>
    <name evidence="3" type="ORF">POSPLADRAFT_1165067</name>
</gene>
<dbReference type="SUPFAM" id="SSF56112">
    <property type="entry name" value="Protein kinase-like (PK-like)"/>
    <property type="match status" value="1"/>
</dbReference>
<dbReference type="RefSeq" id="XP_024344429.1">
    <property type="nucleotide sequence ID" value="XM_024487864.1"/>
</dbReference>
<feature type="transmembrane region" description="Helical" evidence="2">
    <location>
        <begin position="126"/>
        <end position="150"/>
    </location>
</feature>
<dbReference type="Proteomes" id="UP000194127">
    <property type="component" value="Unassembled WGS sequence"/>
</dbReference>
<organism evidence="3 4">
    <name type="scientific">Postia placenta MAD-698-R-SB12</name>
    <dbReference type="NCBI Taxonomy" id="670580"/>
    <lineage>
        <taxon>Eukaryota</taxon>
        <taxon>Fungi</taxon>
        <taxon>Dikarya</taxon>
        <taxon>Basidiomycota</taxon>
        <taxon>Agaricomycotina</taxon>
        <taxon>Agaricomycetes</taxon>
        <taxon>Polyporales</taxon>
        <taxon>Adustoporiaceae</taxon>
        <taxon>Rhodonia</taxon>
    </lineage>
</organism>
<keyword evidence="4" id="KW-1185">Reference proteome</keyword>
<feature type="compositionally biased region" description="Pro residues" evidence="1">
    <location>
        <begin position="840"/>
        <end position="850"/>
    </location>
</feature>
<feature type="transmembrane region" description="Helical" evidence="2">
    <location>
        <begin position="48"/>
        <end position="67"/>
    </location>
</feature>
<dbReference type="EMBL" id="KZ110591">
    <property type="protein sequence ID" value="OSX67635.1"/>
    <property type="molecule type" value="Genomic_DNA"/>
</dbReference>
<sequence>MDLSFLLAYLAILAHYLILPPSTVFAPPQLPSPDVREIFMLVYSLTKLLRSSSLSATPYALVVAAFFTHLPSVPLPDDFAYAILLFAFSWVIVELHVPHYPTPLYFLPFDKVLPLMILIWHGVSRIFVPVLVFFLPAIILSLFLLSTSLWDMFPQGLASIQAVPAPLEARMGFLLLCSLLLLLLLLSLGILVLTYPSLSSKSSSSTWDRYSGHIGMEARRAFINVVVEYSAPFYFPPPLNILQSLVQLPAKLGARSRHKERIEKAKMVERGVWRCMTADNASAPSATALSTRALPIVQITNLATLCVRVFADNLRNLSADERIWESVRSYLKALPDSLASRVFNALKSTCPTILSNGFILAADLEHSQYFIRGTSIALDKSLLAGVNKQSIAAVRESTSSRTLRELRLNDFEKEPDSLFASVVLNLPALQVLVLRGCTKVGNKTTQAVAKTCERLTALNLNYTSVLPAYLEEVLLACKDLEVLKLAGILKWSDAALVKLCSTLSSQKDFELSSLRSIKLRQLPLSDTALTPLFALCPNLRRVDLSFTLVRHPSQLLAGRSLEKLSLTSTNITGTELLATVSDKHELATLNIAALGGGQGSSAAISNSSAMSMTDQVLRDLTDILDDYPRLERINLVGNTKLGMVGKRDGPLEDFIFRVGRRCKILNLARLPSLKSTDLEGLVWNGPPEEPSQLRVLILNQTAVDDLAAACISGCPSLEMLAVGGTRFTSTGLFQIINACPKLQELDLTSCRGVRVGDRRRFFEVRTHGWVKQQPAEDDATSNAVDAPPRLHRMWTIGYLYGNWGDEPHRPTVFYETLTAPYVPVSPEPERPRERNTARASPPPGYYPATPPSVQMVQWDHLDPAQLPDDESDSDNEATVEDLRDEDLDFRKLYRQSNPFEWATGHAMVNSQLLYPIRRCVSYTLSANVGVLGVAPIPYIKKSWSLKQSSAYDDFLRELALFKSSEHLKPLQTNVAPGMIGAYMDTRSISFAMEVPHGSFWIEACPDMPLALKQQVMSALAKLHERGVLHGNLQLYNIWIGADARVQFIDFSCSRSLRPIPECDIRRATKAELEQERIVLATKLDIRSTRPPNQHEIPHRFMMPGQSPQQVQDAIDQFRMTVEAMEALRVRNLTPLDDYDPYKQNTRKHRHSDDPEQRHVKRRYRDVPPEVMPLNPYPTSSWHVFELSSSVGDLPPACRSRKRQRDPIVRDYAFKPSPSSSVLKSYERNTKSFSEVSSAHDDLLPAATSSVASTPIKIHDYAHQRYPGIRGWYVPHPPTENRMSIDRVIYIRGTNSAECLRAGLPYFEGDMDNCVAPFFKRSGMGRSGRSISYGTLKRRRDAEENPEGGVAPLLKKRRFKLSEEDYDLDLLQSNEYLDIRDGPVALTQEQTRYRPANKRDRTWRPKPRDQSSPRGILRNKVQPRPILGHRAQWSDQADLCYSPKLGPIPLPLPYQTATPILGAFLENDEEDGPAQLPPSDDELSDDESSDTLDGTSPTPSVIEPKDDVAYALAAATLGLPKPVQEDPAPIRLFPEPRVFHVPGSFPTSYEESNPQRGPLYGSEFSLANVAWREVFGIRLQQSIQDLANAIQLVAVKFRRSDSVWKVV</sequence>
<feature type="transmembrane region" description="Helical" evidence="2">
    <location>
        <begin position="79"/>
        <end position="97"/>
    </location>
</feature>
<keyword evidence="2" id="KW-0472">Membrane</keyword>
<protein>
    <recommendedName>
        <fullName evidence="5">Protein kinase domain-containing protein</fullName>
    </recommendedName>
</protein>
<dbReference type="OrthoDB" id="550575at2759"/>
<keyword evidence="2" id="KW-0812">Transmembrane</keyword>
<evidence type="ECO:0000313" key="3">
    <source>
        <dbReference type="EMBL" id="OSX67635.1"/>
    </source>
</evidence>
<dbReference type="InterPro" id="IPR032675">
    <property type="entry name" value="LRR_dom_sf"/>
</dbReference>
<dbReference type="SUPFAM" id="SSF52047">
    <property type="entry name" value="RNI-like"/>
    <property type="match status" value="1"/>
</dbReference>
<dbReference type="GeneID" id="36332813"/>
<dbReference type="GO" id="GO:0031146">
    <property type="term" value="P:SCF-dependent proteasomal ubiquitin-dependent protein catabolic process"/>
    <property type="evidence" value="ECO:0007669"/>
    <property type="project" value="TreeGrafter"/>
</dbReference>
<evidence type="ECO:0008006" key="5">
    <source>
        <dbReference type="Google" id="ProtNLM"/>
    </source>
</evidence>
<reference evidence="3 4" key="1">
    <citation type="submission" date="2017-04" db="EMBL/GenBank/DDBJ databases">
        <title>Genome Sequence of the Model Brown-Rot Fungus Postia placenta SB12.</title>
        <authorList>
            <consortium name="DOE Joint Genome Institute"/>
            <person name="Gaskell J."/>
            <person name="Kersten P."/>
            <person name="Larrondo L.F."/>
            <person name="Canessa P."/>
            <person name="Martinez D."/>
            <person name="Hibbett D."/>
            <person name="Schmoll M."/>
            <person name="Kubicek C.P."/>
            <person name="Martinez A.T."/>
            <person name="Yadav J."/>
            <person name="Master E."/>
            <person name="Magnuson J.K."/>
            <person name="James T."/>
            <person name="Yaver D."/>
            <person name="Berka R."/>
            <person name="Labutti K."/>
            <person name="Lipzen A."/>
            <person name="Aerts A."/>
            <person name="Barry K."/>
            <person name="Henrissat B."/>
            <person name="Blanchette R."/>
            <person name="Grigoriev I."/>
            <person name="Cullen D."/>
        </authorList>
    </citation>
    <scope>NUCLEOTIDE SEQUENCE [LARGE SCALE GENOMIC DNA]</scope>
    <source>
        <strain evidence="3 4">MAD-698-R-SB12</strain>
    </source>
</reference>
<feature type="compositionally biased region" description="Acidic residues" evidence="1">
    <location>
        <begin position="1478"/>
        <end position="1489"/>
    </location>
</feature>
<feature type="compositionally biased region" description="Basic and acidic residues" evidence="1">
    <location>
        <begin position="1396"/>
        <end position="1410"/>
    </location>
</feature>
<dbReference type="InterPro" id="IPR011009">
    <property type="entry name" value="Kinase-like_dom_sf"/>
</dbReference>
<dbReference type="GO" id="GO:0019005">
    <property type="term" value="C:SCF ubiquitin ligase complex"/>
    <property type="evidence" value="ECO:0007669"/>
    <property type="project" value="TreeGrafter"/>
</dbReference>
<feature type="transmembrane region" description="Helical" evidence="2">
    <location>
        <begin position="171"/>
        <end position="195"/>
    </location>
</feature>
<feature type="transmembrane region" description="Helical" evidence="2">
    <location>
        <begin position="6"/>
        <end position="27"/>
    </location>
</feature>
<evidence type="ECO:0000313" key="4">
    <source>
        <dbReference type="Proteomes" id="UP000194127"/>
    </source>
</evidence>